<protein>
    <submittedName>
        <fullName evidence="4">Uncharacterized protein</fullName>
    </submittedName>
</protein>
<reference evidence="4" key="1">
    <citation type="submission" date="2014-12" db="EMBL/GenBank/DDBJ databases">
        <title>Genome Sequence of Valsa Canker Pathogens Uncovers a Specific Adaption of Colonization on Woody Bark.</title>
        <authorList>
            <person name="Yin Z."/>
            <person name="Liu H."/>
            <person name="Gao X."/>
            <person name="Li Z."/>
            <person name="Song N."/>
            <person name="Ke X."/>
            <person name="Dai Q."/>
            <person name="Wu Y."/>
            <person name="Sun Y."/>
            <person name="Xu J.-R."/>
            <person name="Kang Z.K."/>
            <person name="Wang L."/>
            <person name="Huang L."/>
        </authorList>
    </citation>
    <scope>NUCLEOTIDE SEQUENCE [LARGE SCALE GENOMIC DNA]</scope>
    <source>
        <strain evidence="4">03-8</strain>
    </source>
</reference>
<evidence type="ECO:0000259" key="3">
    <source>
        <dbReference type="Pfam" id="PF23395"/>
    </source>
</evidence>
<dbReference type="Proteomes" id="UP000078559">
    <property type="component" value="Chromosome 4"/>
</dbReference>
<dbReference type="InterPro" id="IPR057559">
    <property type="entry name" value="SAM_6"/>
</dbReference>
<accession>A0A194VYB0</accession>
<sequence>MEEGVEGASLEARTFTEPAQPHAHRDDVLEEVLDYAYENDLIRDYRLDSFSLTHLFGKLIQSTIPTTTEDGLTNFSHLAALELPNPTPCGEKPSISDSALRLICGARRELSDEEVKALEQDVCNDNMTRGLKLELPILQTDNDRDLGEFRRELLARQEIQKRDHRIPFEPVDVAAGEGLELPAEAQLEVKAFLNKLEGEKLGITSESTRYLAGNLRAGITEEAHMSFVLEEIRDIKSDKNSAPEKLELPISPILRQDYLVPDACLIPIPSDPSSSILSDDLKAAETCLFEDVDKWDEHTSPILEEFLKDSSPLMDEEPGRERLNDHKIEMPLLPCLSPAKQTLSRPDVFNKLVVEELNIDKELDTAVVEEVTNDNLEDQLEVMADRAIKSIEQEQLQAADAIARVLVPVMDFSISEPKWTRFRNSAAAILRLIQAGHEDIFKLPKWPRDMLTESKLIWQPVGPGANPLSITEKIESSEAVIKSFLGDEDEKDLPDSSDFIAKRDRLAVLQEDDEGEGIEPLLTKSRPRNDLVETAKRRGVDIVGNTLKKQRLAGKEPFTNQANAVNATPAALTGNKPDIDRRERQTLLLGKSSRAPARFLGGFVELHAPKKLMASKYFPLKEAKDEVPTLPSPPESSDRDHRNRSKDPQVEPSVIIPSKSVSRAPCPLINMPPAPPTVFISLSIARYLIGALGRLIPSINMIERDYCAYNTSIWSPGSVCRAEVVPPLAYDADITVSPTTGLIITSMILIRQKPRPGVSKSGFQERIEKVSLRYERVVVLVGGEGGSDDTLREITTSDSTVLAELQGFVSGLECKVVVYYVGGGDDTMSRWVSSMICRYAQMDHPQIQKGLLEAETLWELFLRRAGFNVYAAQAVAGLLKVPNSEEKYVASSRHGLAAFVTMTRAERKQRFGQLVGPRVLERVSQIVDEIWNKG</sequence>
<evidence type="ECO:0000313" key="4">
    <source>
        <dbReference type="EMBL" id="KUI68997.1"/>
    </source>
</evidence>
<dbReference type="Pfam" id="PF23394">
    <property type="entry name" value="DUF7102"/>
    <property type="match status" value="1"/>
</dbReference>
<organism evidence="4 5">
    <name type="scientific">Cytospora mali</name>
    <name type="common">Apple Valsa canker fungus</name>
    <name type="synonym">Valsa mali</name>
    <dbReference type="NCBI Taxonomy" id="578113"/>
    <lineage>
        <taxon>Eukaryota</taxon>
        <taxon>Fungi</taxon>
        <taxon>Dikarya</taxon>
        <taxon>Ascomycota</taxon>
        <taxon>Pezizomycotina</taxon>
        <taxon>Sordariomycetes</taxon>
        <taxon>Sordariomycetidae</taxon>
        <taxon>Diaporthales</taxon>
        <taxon>Cytosporaceae</taxon>
        <taxon>Cytospora</taxon>
    </lineage>
</organism>
<dbReference type="Pfam" id="PF23395">
    <property type="entry name" value="SAM_6"/>
    <property type="match status" value="1"/>
</dbReference>
<name>A0A194VYB0_CYTMA</name>
<gene>
    <name evidence="4" type="ORF">VM1G_11540</name>
</gene>
<dbReference type="EMBL" id="CM003101">
    <property type="protein sequence ID" value="KUI68997.1"/>
    <property type="molecule type" value="Genomic_DNA"/>
</dbReference>
<feature type="domain" description="DUF7102" evidence="2">
    <location>
        <begin position="677"/>
        <end position="841"/>
    </location>
</feature>
<evidence type="ECO:0000313" key="5">
    <source>
        <dbReference type="Proteomes" id="UP000078559"/>
    </source>
</evidence>
<feature type="domain" description="SAM-like" evidence="3">
    <location>
        <begin position="853"/>
        <end position="926"/>
    </location>
</feature>
<keyword evidence="5" id="KW-1185">Reference proteome</keyword>
<evidence type="ECO:0000256" key="1">
    <source>
        <dbReference type="SAM" id="MobiDB-lite"/>
    </source>
</evidence>
<feature type="region of interest" description="Disordered" evidence="1">
    <location>
        <begin position="1"/>
        <end position="23"/>
    </location>
</feature>
<dbReference type="InterPro" id="IPR055528">
    <property type="entry name" value="DUF7102"/>
</dbReference>
<dbReference type="OrthoDB" id="3647246at2759"/>
<feature type="region of interest" description="Disordered" evidence="1">
    <location>
        <begin position="623"/>
        <end position="656"/>
    </location>
</feature>
<feature type="compositionally biased region" description="Basic and acidic residues" evidence="1">
    <location>
        <begin position="636"/>
        <end position="649"/>
    </location>
</feature>
<evidence type="ECO:0000259" key="2">
    <source>
        <dbReference type="Pfam" id="PF23394"/>
    </source>
</evidence>
<proteinExistence type="predicted"/>
<dbReference type="AlphaFoldDB" id="A0A194VYB0"/>